<keyword evidence="1" id="KW-0175">Coiled coil</keyword>
<dbReference type="HOGENOM" id="CLU_555977_0_0_1"/>
<evidence type="ECO:0000256" key="2">
    <source>
        <dbReference type="SAM" id="MobiDB-lite"/>
    </source>
</evidence>
<feature type="coiled-coil region" evidence="1">
    <location>
        <begin position="379"/>
        <end position="406"/>
    </location>
</feature>
<reference evidence="3 4" key="1">
    <citation type="journal article" date="2011" name="Science">
        <title>The Selaginella genome identifies genetic changes associated with the evolution of vascular plants.</title>
        <authorList>
            <person name="Banks J.A."/>
            <person name="Nishiyama T."/>
            <person name="Hasebe M."/>
            <person name="Bowman J.L."/>
            <person name="Gribskov M."/>
            <person name="dePamphilis C."/>
            <person name="Albert V.A."/>
            <person name="Aono N."/>
            <person name="Aoyama T."/>
            <person name="Ambrose B.A."/>
            <person name="Ashton N.W."/>
            <person name="Axtell M.J."/>
            <person name="Barker E."/>
            <person name="Barker M.S."/>
            <person name="Bennetzen J.L."/>
            <person name="Bonawitz N.D."/>
            <person name="Chapple C."/>
            <person name="Cheng C."/>
            <person name="Correa L.G."/>
            <person name="Dacre M."/>
            <person name="DeBarry J."/>
            <person name="Dreyer I."/>
            <person name="Elias M."/>
            <person name="Engstrom E.M."/>
            <person name="Estelle M."/>
            <person name="Feng L."/>
            <person name="Finet C."/>
            <person name="Floyd S.K."/>
            <person name="Frommer W.B."/>
            <person name="Fujita T."/>
            <person name="Gramzow L."/>
            <person name="Gutensohn M."/>
            <person name="Harholt J."/>
            <person name="Hattori M."/>
            <person name="Heyl A."/>
            <person name="Hirai T."/>
            <person name="Hiwatashi Y."/>
            <person name="Ishikawa M."/>
            <person name="Iwata M."/>
            <person name="Karol K.G."/>
            <person name="Koehler B."/>
            <person name="Kolukisaoglu U."/>
            <person name="Kubo M."/>
            <person name="Kurata T."/>
            <person name="Lalonde S."/>
            <person name="Li K."/>
            <person name="Li Y."/>
            <person name="Litt A."/>
            <person name="Lyons E."/>
            <person name="Manning G."/>
            <person name="Maruyama T."/>
            <person name="Michael T.P."/>
            <person name="Mikami K."/>
            <person name="Miyazaki S."/>
            <person name="Morinaga S."/>
            <person name="Murata T."/>
            <person name="Mueller-Roeber B."/>
            <person name="Nelson D.R."/>
            <person name="Obara M."/>
            <person name="Oguri Y."/>
            <person name="Olmstead R.G."/>
            <person name="Onodera N."/>
            <person name="Petersen B.L."/>
            <person name="Pils B."/>
            <person name="Prigge M."/>
            <person name="Rensing S.A."/>
            <person name="Riano-Pachon D.M."/>
            <person name="Roberts A.W."/>
            <person name="Sato Y."/>
            <person name="Scheller H.V."/>
            <person name="Schulz B."/>
            <person name="Schulz C."/>
            <person name="Shakirov E.V."/>
            <person name="Shibagaki N."/>
            <person name="Shinohara N."/>
            <person name="Shippen D.E."/>
            <person name="Soerensen I."/>
            <person name="Sotooka R."/>
            <person name="Sugimoto N."/>
            <person name="Sugita M."/>
            <person name="Sumikawa N."/>
            <person name="Tanurdzic M."/>
            <person name="Theissen G."/>
            <person name="Ulvskov P."/>
            <person name="Wakazuki S."/>
            <person name="Weng J.K."/>
            <person name="Willats W.W."/>
            <person name="Wipf D."/>
            <person name="Wolf P.G."/>
            <person name="Yang L."/>
            <person name="Zimmer A.D."/>
            <person name="Zhu Q."/>
            <person name="Mitros T."/>
            <person name="Hellsten U."/>
            <person name="Loque D."/>
            <person name="Otillar R."/>
            <person name="Salamov A."/>
            <person name="Schmutz J."/>
            <person name="Shapiro H."/>
            <person name="Lindquist E."/>
            <person name="Lucas S."/>
            <person name="Rokhsar D."/>
            <person name="Grigoriev I.V."/>
        </authorList>
    </citation>
    <scope>NUCLEOTIDE SEQUENCE [LARGE SCALE GENOMIC DNA]</scope>
</reference>
<dbReference type="EMBL" id="GL377586">
    <property type="protein sequence ID" value="EFJ25724.1"/>
    <property type="molecule type" value="Genomic_DNA"/>
</dbReference>
<gene>
    <name evidence="3" type="ORF">SELMODRAFT_413639</name>
</gene>
<dbReference type="AlphaFoldDB" id="D8RPR2"/>
<dbReference type="InParanoid" id="D8RPR2"/>
<evidence type="ECO:0000313" key="3">
    <source>
        <dbReference type="EMBL" id="EFJ25724.1"/>
    </source>
</evidence>
<dbReference type="KEGG" id="smo:SELMODRAFT_413639"/>
<evidence type="ECO:0000256" key="1">
    <source>
        <dbReference type="SAM" id="Coils"/>
    </source>
</evidence>
<feature type="compositionally biased region" description="Basic and acidic residues" evidence="2">
    <location>
        <begin position="224"/>
        <end position="236"/>
    </location>
</feature>
<proteinExistence type="predicted"/>
<protein>
    <submittedName>
        <fullName evidence="3">Uncharacterized protein</fullName>
    </submittedName>
</protein>
<name>D8RPR2_SELML</name>
<accession>D8RPR2</accession>
<feature type="region of interest" description="Disordered" evidence="2">
    <location>
        <begin position="214"/>
        <end position="239"/>
    </location>
</feature>
<evidence type="ECO:0000313" key="4">
    <source>
        <dbReference type="Proteomes" id="UP000001514"/>
    </source>
</evidence>
<dbReference type="Proteomes" id="UP000001514">
    <property type="component" value="Unassembled WGS sequence"/>
</dbReference>
<dbReference type="Gramene" id="EFJ25724">
    <property type="protein sequence ID" value="EFJ25724"/>
    <property type="gene ID" value="SELMODRAFT_413639"/>
</dbReference>
<sequence>MEPWRFLKPQMWDDLFTPQAAWIEETGLVDFIKLKLKAMDVELVRKATQGYDSESKTIHVPELGSMELSDKSVGEALCLPYGSDLEEIPTEYNSQLHGPEIQKYFSEKGHSQASGWKLCEVKEHVMRVYLEFLVKRIGLRLNNQRVSGATAYPACATRSTKKIFNWAQFVVLKMHKELKEGKPVTTAHYLSMVLQHHFDLPGVDLQPTMRFATTGEQSGKRKRLSWEDRSNERDGTPDEDLIVETLRQGDELREVAIRPCSSSSSLPSSKFVFGESSGGSRGGALTFCSMQQKQVLSAVDGILKQMKQTVIQQKEALISSLWQAQQAVAQLETPERSLDFDQLSARYAQLQQDYRSVCHQRDVLLQQVTDLQDQFRASDELHSQRLEEANERLAKATRKLTEAKQANRAKHSHSTADLHESDCIMEYGFSRSELENVEHMIIGHRSSSQAKHARFSISCEDSHHGRGNASAEADWLCKLLKPSDKKLSRSESQAFR</sequence>
<organism evidence="4">
    <name type="scientific">Selaginella moellendorffii</name>
    <name type="common">Spikemoss</name>
    <dbReference type="NCBI Taxonomy" id="88036"/>
    <lineage>
        <taxon>Eukaryota</taxon>
        <taxon>Viridiplantae</taxon>
        <taxon>Streptophyta</taxon>
        <taxon>Embryophyta</taxon>
        <taxon>Tracheophyta</taxon>
        <taxon>Lycopodiopsida</taxon>
        <taxon>Selaginellales</taxon>
        <taxon>Selaginellaceae</taxon>
        <taxon>Selaginella</taxon>
    </lineage>
</organism>
<keyword evidence="4" id="KW-1185">Reference proteome</keyword>